<dbReference type="InterPro" id="IPR038577">
    <property type="entry name" value="GT10-like_C_sf"/>
</dbReference>
<dbReference type="InterPro" id="IPR031481">
    <property type="entry name" value="Glyco_tran_10_N"/>
</dbReference>
<dbReference type="EC" id="2.4.1.-" evidence="11"/>
<dbReference type="Pfam" id="PF00852">
    <property type="entry name" value="Glyco_transf_10"/>
    <property type="match status" value="1"/>
</dbReference>
<evidence type="ECO:0000256" key="9">
    <source>
        <dbReference type="ARBA" id="ARBA00023136"/>
    </source>
</evidence>
<dbReference type="AlphaFoldDB" id="A0AA36MH61"/>
<dbReference type="GO" id="GO:0046920">
    <property type="term" value="F:alpha-(1-&gt;3)-fucosyltransferase activity"/>
    <property type="evidence" value="ECO:0007669"/>
    <property type="project" value="TreeGrafter"/>
</dbReference>
<keyword evidence="8 11" id="KW-1133">Transmembrane helix</keyword>
<keyword evidence="11" id="KW-0333">Golgi apparatus</keyword>
<keyword evidence="6 11" id="KW-0812">Transmembrane</keyword>
<feature type="domain" description="Fucosyltransferase C-terminal" evidence="12">
    <location>
        <begin position="176"/>
        <end position="344"/>
    </location>
</feature>
<evidence type="ECO:0000256" key="2">
    <source>
        <dbReference type="ARBA" id="ARBA00004922"/>
    </source>
</evidence>
<evidence type="ECO:0000256" key="7">
    <source>
        <dbReference type="ARBA" id="ARBA00022968"/>
    </source>
</evidence>
<keyword evidence="7" id="KW-0735">Signal-anchor</keyword>
<dbReference type="Gene3D" id="3.40.50.11660">
    <property type="entry name" value="Glycosyl transferase family 10, C-terminal domain"/>
    <property type="match status" value="1"/>
</dbReference>
<evidence type="ECO:0000256" key="3">
    <source>
        <dbReference type="ARBA" id="ARBA00008919"/>
    </source>
</evidence>
<dbReference type="InterPro" id="IPR001503">
    <property type="entry name" value="Glyco_trans_10"/>
</dbReference>
<dbReference type="Proteomes" id="UP001176961">
    <property type="component" value="Unassembled WGS sequence"/>
</dbReference>
<comment type="pathway">
    <text evidence="2">Protein modification; protein glycosylation.</text>
</comment>
<dbReference type="FunFam" id="3.40.50.11660:FF:000004">
    <property type="entry name" value="Glycoprotein 3-alpha-L-fucosyltransferase A"/>
    <property type="match status" value="1"/>
</dbReference>
<keyword evidence="10" id="KW-0325">Glycoprotein</keyword>
<evidence type="ECO:0000256" key="10">
    <source>
        <dbReference type="ARBA" id="ARBA00023180"/>
    </source>
</evidence>
<reference evidence="14" key="1">
    <citation type="submission" date="2023-07" db="EMBL/GenBank/DDBJ databases">
        <authorList>
            <consortium name="CYATHOMIX"/>
        </authorList>
    </citation>
    <scope>NUCLEOTIDE SEQUENCE</scope>
    <source>
        <strain evidence="14">N/A</strain>
    </source>
</reference>
<evidence type="ECO:0000256" key="11">
    <source>
        <dbReference type="RuleBase" id="RU003832"/>
    </source>
</evidence>
<evidence type="ECO:0000313" key="15">
    <source>
        <dbReference type="Proteomes" id="UP001176961"/>
    </source>
</evidence>
<keyword evidence="4 11" id="KW-0328">Glycosyltransferase</keyword>
<feature type="domain" description="Fucosyltransferase N-terminal" evidence="13">
    <location>
        <begin position="75"/>
        <end position="158"/>
    </location>
</feature>
<protein>
    <recommendedName>
        <fullName evidence="11">Fucosyltransferase</fullName>
        <ecNumber evidence="11">2.4.1.-</ecNumber>
    </recommendedName>
</protein>
<accession>A0AA36MH61</accession>
<dbReference type="GO" id="GO:0032580">
    <property type="term" value="C:Golgi cisterna membrane"/>
    <property type="evidence" value="ECO:0007669"/>
    <property type="project" value="UniProtKB-SubCell"/>
</dbReference>
<comment type="subcellular location">
    <subcellularLocation>
        <location evidence="1 11">Golgi apparatus</location>
        <location evidence="1 11">Golgi stack membrane</location>
        <topology evidence="1 11">Single-pass type II membrane protein</topology>
    </subcellularLocation>
</comment>
<evidence type="ECO:0000256" key="5">
    <source>
        <dbReference type="ARBA" id="ARBA00022679"/>
    </source>
</evidence>
<feature type="transmembrane region" description="Helical" evidence="11">
    <location>
        <begin position="12"/>
        <end position="29"/>
    </location>
</feature>
<proteinExistence type="inferred from homology"/>
<evidence type="ECO:0000256" key="6">
    <source>
        <dbReference type="ARBA" id="ARBA00022692"/>
    </source>
</evidence>
<dbReference type="EMBL" id="CATQJL010000326">
    <property type="protein sequence ID" value="CAJ0609965.1"/>
    <property type="molecule type" value="Genomic_DNA"/>
</dbReference>
<comment type="caution">
    <text evidence="14">The sequence shown here is derived from an EMBL/GenBank/DDBJ whole genome shotgun (WGS) entry which is preliminary data.</text>
</comment>
<evidence type="ECO:0000256" key="4">
    <source>
        <dbReference type="ARBA" id="ARBA00022676"/>
    </source>
</evidence>
<organism evidence="14 15">
    <name type="scientific">Cylicocyclus nassatus</name>
    <name type="common">Nematode worm</name>
    <dbReference type="NCBI Taxonomy" id="53992"/>
    <lineage>
        <taxon>Eukaryota</taxon>
        <taxon>Metazoa</taxon>
        <taxon>Ecdysozoa</taxon>
        <taxon>Nematoda</taxon>
        <taxon>Chromadorea</taxon>
        <taxon>Rhabditida</taxon>
        <taxon>Rhabditina</taxon>
        <taxon>Rhabditomorpha</taxon>
        <taxon>Strongyloidea</taxon>
        <taxon>Strongylidae</taxon>
        <taxon>Cylicocyclus</taxon>
    </lineage>
</organism>
<keyword evidence="5 11" id="KW-0808">Transferase</keyword>
<name>A0AA36MH61_CYLNA</name>
<dbReference type="PANTHER" id="PTHR11929">
    <property type="entry name" value="ALPHA- 1,3 -FUCOSYLTRANSFERASE"/>
    <property type="match status" value="1"/>
</dbReference>
<dbReference type="InterPro" id="IPR055270">
    <property type="entry name" value="Glyco_tran_10_C"/>
</dbReference>
<evidence type="ECO:0000256" key="8">
    <source>
        <dbReference type="ARBA" id="ARBA00022989"/>
    </source>
</evidence>
<sequence length="355" mass="41302">MQRHSYIAKNYALIGFAIFIAILFLHRYTSIHHISPSHQAVGAASFKHFQMRERPVVIYHPPDSNPGIPSGFTVFHKNGCPIRNCVLTKSELHKHTADVILFGENSEWKPPQKRSKSQVWIIRLMESPENTKFLRNYMAQINYTASYHRDSDIYLPYGLYKPFQKVKKKRFVNYAKGKSGLAVWLVSNCLTNNNRMLFAKRLSEFMQVDIYGECGKGSVPRKDLHRLIKNYKFYLAFENSNCRQYISEKFWINALSNNAVPIVMGAPKSDYMAVAPPHSFIHVDDYEPPQLAQYLLYLDKNDTAYNEYFAWKSFGRVVSSDFYCQLCSFVQSPPRKIYNDIDTWWKNTGKCQNVP</sequence>
<evidence type="ECO:0000313" key="14">
    <source>
        <dbReference type="EMBL" id="CAJ0609965.1"/>
    </source>
</evidence>
<evidence type="ECO:0000259" key="12">
    <source>
        <dbReference type="Pfam" id="PF00852"/>
    </source>
</evidence>
<dbReference type="SUPFAM" id="SSF53756">
    <property type="entry name" value="UDP-Glycosyltransferase/glycogen phosphorylase"/>
    <property type="match status" value="1"/>
</dbReference>
<keyword evidence="15" id="KW-1185">Reference proteome</keyword>
<dbReference type="Pfam" id="PF17039">
    <property type="entry name" value="Glyco_tran_10_N"/>
    <property type="match status" value="1"/>
</dbReference>
<gene>
    <name evidence="14" type="ORF">CYNAS_LOCUS21948</name>
</gene>
<comment type="similarity">
    <text evidence="3 11">Belongs to the glycosyltransferase 10 family.</text>
</comment>
<evidence type="ECO:0000259" key="13">
    <source>
        <dbReference type="Pfam" id="PF17039"/>
    </source>
</evidence>
<evidence type="ECO:0000256" key="1">
    <source>
        <dbReference type="ARBA" id="ARBA00004447"/>
    </source>
</evidence>
<keyword evidence="9 11" id="KW-0472">Membrane</keyword>
<dbReference type="PANTHER" id="PTHR11929:SF226">
    <property type="entry name" value="ATP-DEPENDENT DNA HELICASE-RELATED"/>
    <property type="match status" value="1"/>
</dbReference>